<feature type="transmembrane region" description="Helical" evidence="10">
    <location>
        <begin position="135"/>
        <end position="154"/>
    </location>
</feature>
<feature type="transmembrane region" description="Helical" evidence="10">
    <location>
        <begin position="401"/>
        <end position="421"/>
    </location>
</feature>
<feature type="transmembrane region" description="Helical" evidence="10">
    <location>
        <begin position="427"/>
        <end position="447"/>
    </location>
</feature>
<keyword evidence="7" id="KW-0406">Ion transport</keyword>
<reference evidence="11 12" key="1">
    <citation type="submission" date="2024-02" db="EMBL/GenBank/DDBJ databases">
        <title>Full genome sequence of Sphingomonas kaistensis.</title>
        <authorList>
            <person name="Poletto B.L."/>
            <person name="Silva G."/>
            <person name="Galante D."/>
            <person name="Campos K.R."/>
            <person name="Santos M.B.N."/>
            <person name="Sacchi C.T."/>
        </authorList>
    </citation>
    <scope>NUCLEOTIDE SEQUENCE [LARGE SCALE GENOMIC DNA]</scope>
    <source>
        <strain evidence="11 12">MA4R</strain>
    </source>
</reference>
<evidence type="ECO:0000256" key="7">
    <source>
        <dbReference type="ARBA" id="ARBA00023065"/>
    </source>
</evidence>
<feature type="transmembrane region" description="Helical" evidence="10">
    <location>
        <begin position="166"/>
        <end position="188"/>
    </location>
</feature>
<evidence type="ECO:0000256" key="6">
    <source>
        <dbReference type="ARBA" id="ARBA00022989"/>
    </source>
</evidence>
<dbReference type="PANTHER" id="PTHR43298">
    <property type="entry name" value="MULTIDRUG RESISTANCE PROTEIN NORM-RELATED"/>
    <property type="match status" value="1"/>
</dbReference>
<feature type="transmembrane region" description="Helical" evidence="10">
    <location>
        <begin position="325"/>
        <end position="344"/>
    </location>
</feature>
<feature type="transmembrane region" description="Helical" evidence="10">
    <location>
        <begin position="200"/>
        <end position="221"/>
    </location>
</feature>
<dbReference type="NCBIfam" id="TIGR00797">
    <property type="entry name" value="matE"/>
    <property type="match status" value="1"/>
</dbReference>
<gene>
    <name evidence="11" type="ORF">V6R86_00550</name>
</gene>
<dbReference type="InterPro" id="IPR050222">
    <property type="entry name" value="MATE_MdtK"/>
</dbReference>
<protein>
    <recommendedName>
        <fullName evidence="9">Multidrug-efflux transporter</fullName>
    </recommendedName>
</protein>
<feature type="transmembrane region" description="Helical" evidence="10">
    <location>
        <begin position="360"/>
        <end position="380"/>
    </location>
</feature>
<dbReference type="EMBL" id="CP145607">
    <property type="protein sequence ID" value="WWM69228.1"/>
    <property type="molecule type" value="Genomic_DNA"/>
</dbReference>
<name>A0ABZ2FZS3_9SPHN</name>
<evidence type="ECO:0000256" key="2">
    <source>
        <dbReference type="ARBA" id="ARBA00022448"/>
    </source>
</evidence>
<keyword evidence="3" id="KW-0050">Antiport</keyword>
<comment type="subcellular location">
    <subcellularLocation>
        <location evidence="1">Cell inner membrane</location>
        <topology evidence="1">Multi-pass membrane protein</topology>
    </subcellularLocation>
</comment>
<dbReference type="InterPro" id="IPR048279">
    <property type="entry name" value="MdtK-like"/>
</dbReference>
<evidence type="ECO:0000313" key="12">
    <source>
        <dbReference type="Proteomes" id="UP001382935"/>
    </source>
</evidence>
<keyword evidence="12" id="KW-1185">Reference proteome</keyword>
<feature type="transmembrane region" description="Helical" evidence="10">
    <location>
        <begin position="280"/>
        <end position="304"/>
    </location>
</feature>
<sequence length="477" mass="51301">MPTLPIAPRSTREEAVATFALAWPLILSNLAANAITTTDVLLLGRLDPKALAAAALSVNLYNLLLFTGVGLSVAISPMIAAALGRRKGAARDSRRSFRMGLWLVSLYALAGTILLSFAEPLFLALGQDPALSRSAGSFMNVLQWALWPTLLGFLMRNLLTAFNRAWVPLVVALGGVALNAFLNYGLIFGHFGMPAFGMQGSALATVITNVAMLALQILAAVRLPRLRMMHLFGHWWRPDWVRFRELARLGIPISLTWSFEVGVFSAAVYLMGLIDTTSVAAHVIALQLAALMFMVPLGLAQAATVRVGYGHGARDPLWVTRAGRVAIAFALVFALASALIMWLFPRPLAALFLDMSKPESAAVLALAVQFLLIAAVFQLADGAQVVGASILRGLHDTRVPMFFAAFGYWVVGIGVGAWLAFETSLRGRGIWIGLALGLGIVAVLMLWRWSQREKLGLVLDAGHPPPHMPLDAGTLPK</sequence>
<keyword evidence="5 10" id="KW-0812">Transmembrane</keyword>
<dbReference type="Pfam" id="PF01554">
    <property type="entry name" value="MatE"/>
    <property type="match status" value="2"/>
</dbReference>
<dbReference type="Proteomes" id="UP001382935">
    <property type="component" value="Chromosome"/>
</dbReference>
<evidence type="ECO:0000256" key="5">
    <source>
        <dbReference type="ARBA" id="ARBA00022692"/>
    </source>
</evidence>
<dbReference type="CDD" id="cd13131">
    <property type="entry name" value="MATE_NorM_like"/>
    <property type="match status" value="1"/>
</dbReference>
<evidence type="ECO:0000256" key="9">
    <source>
        <dbReference type="ARBA" id="ARBA00031636"/>
    </source>
</evidence>
<accession>A0ABZ2FZS3</accession>
<feature type="transmembrane region" description="Helical" evidence="10">
    <location>
        <begin position="249"/>
        <end position="274"/>
    </location>
</feature>
<evidence type="ECO:0000256" key="4">
    <source>
        <dbReference type="ARBA" id="ARBA00022475"/>
    </source>
</evidence>
<evidence type="ECO:0000256" key="8">
    <source>
        <dbReference type="ARBA" id="ARBA00023136"/>
    </source>
</evidence>
<dbReference type="InterPro" id="IPR002528">
    <property type="entry name" value="MATE_fam"/>
</dbReference>
<evidence type="ECO:0000313" key="11">
    <source>
        <dbReference type="EMBL" id="WWM69228.1"/>
    </source>
</evidence>
<evidence type="ECO:0000256" key="1">
    <source>
        <dbReference type="ARBA" id="ARBA00004429"/>
    </source>
</evidence>
<dbReference type="PANTHER" id="PTHR43298:SF2">
    <property type="entry name" value="FMN_FAD EXPORTER YEEO-RELATED"/>
    <property type="match status" value="1"/>
</dbReference>
<keyword evidence="6 10" id="KW-1133">Transmembrane helix</keyword>
<proteinExistence type="predicted"/>
<evidence type="ECO:0000256" key="10">
    <source>
        <dbReference type="SAM" id="Phobius"/>
    </source>
</evidence>
<feature type="transmembrane region" description="Helical" evidence="10">
    <location>
        <begin position="101"/>
        <end position="123"/>
    </location>
</feature>
<feature type="transmembrane region" description="Helical" evidence="10">
    <location>
        <begin position="58"/>
        <end position="80"/>
    </location>
</feature>
<dbReference type="RefSeq" id="WP_338501143.1">
    <property type="nucleotide sequence ID" value="NZ_CP145607.1"/>
</dbReference>
<keyword evidence="2" id="KW-0813">Transport</keyword>
<evidence type="ECO:0000256" key="3">
    <source>
        <dbReference type="ARBA" id="ARBA00022449"/>
    </source>
</evidence>
<dbReference type="PIRSF" id="PIRSF006603">
    <property type="entry name" value="DinF"/>
    <property type="match status" value="1"/>
</dbReference>
<keyword evidence="8 10" id="KW-0472">Membrane</keyword>
<keyword evidence="4" id="KW-1003">Cell membrane</keyword>
<organism evidence="11 12">
    <name type="scientific">Sphingomonas kaistensis</name>
    <dbReference type="NCBI Taxonomy" id="298708"/>
    <lineage>
        <taxon>Bacteria</taxon>
        <taxon>Pseudomonadati</taxon>
        <taxon>Pseudomonadota</taxon>
        <taxon>Alphaproteobacteria</taxon>
        <taxon>Sphingomonadales</taxon>
        <taxon>Sphingomonadaceae</taxon>
        <taxon>Sphingomonas</taxon>
    </lineage>
</organism>